<proteinExistence type="predicted"/>
<reference evidence="1 2" key="1">
    <citation type="submission" date="2018-12" db="EMBL/GenBank/DDBJ databases">
        <title>Complete genome sequencing of Tabrizicola sp. K13M18.</title>
        <authorList>
            <person name="Bae J.-W."/>
        </authorList>
    </citation>
    <scope>NUCLEOTIDE SEQUENCE [LARGE SCALE GENOMIC DNA]</scope>
    <source>
        <strain evidence="1 2">K13M18</strain>
    </source>
</reference>
<dbReference type="AlphaFoldDB" id="A0A3S8U7A1"/>
<evidence type="ECO:0000313" key="2">
    <source>
        <dbReference type="Proteomes" id="UP000282002"/>
    </source>
</evidence>
<dbReference type="KEGG" id="taw:EI545_12450"/>
<dbReference type="Proteomes" id="UP000282002">
    <property type="component" value="Chromosome"/>
</dbReference>
<accession>A0A3S8U7A1</accession>
<organism evidence="1 2">
    <name type="scientific">Tabrizicola piscis</name>
    <dbReference type="NCBI Taxonomy" id="2494374"/>
    <lineage>
        <taxon>Bacteria</taxon>
        <taxon>Pseudomonadati</taxon>
        <taxon>Pseudomonadota</taxon>
        <taxon>Alphaproteobacteria</taxon>
        <taxon>Rhodobacterales</taxon>
        <taxon>Paracoccaceae</taxon>
        <taxon>Tabrizicola</taxon>
    </lineage>
</organism>
<dbReference type="RefSeq" id="WP_125325767.1">
    <property type="nucleotide sequence ID" value="NZ_CP034328.1"/>
</dbReference>
<keyword evidence="2" id="KW-1185">Reference proteome</keyword>
<evidence type="ECO:0000313" key="1">
    <source>
        <dbReference type="EMBL" id="AZL59572.1"/>
    </source>
</evidence>
<gene>
    <name evidence="1" type="ORF">EI545_12450</name>
</gene>
<dbReference type="EMBL" id="CP034328">
    <property type="protein sequence ID" value="AZL59572.1"/>
    <property type="molecule type" value="Genomic_DNA"/>
</dbReference>
<name>A0A3S8U7A1_9RHOB</name>
<protein>
    <submittedName>
        <fullName evidence="1">Uncharacterized protein</fullName>
    </submittedName>
</protein>
<sequence length="101" mass="10652">MEHIVTRRSVLAVPFMLLVAMIAMGAVVSRSSPTQAAGIHCNLPKDAVADRLIAQVGKARLADGEPEMVLPVGTTRNHANHTGAIAPASPIRYVRCVVSQA</sequence>